<dbReference type="Proteomes" id="UP001054902">
    <property type="component" value="Unassembled WGS sequence"/>
</dbReference>
<feature type="transmembrane region" description="Helical" evidence="1">
    <location>
        <begin position="305"/>
        <end position="324"/>
    </location>
</feature>
<accession>A0AAD3H9T0</accession>
<evidence type="ECO:0000256" key="1">
    <source>
        <dbReference type="SAM" id="Phobius"/>
    </source>
</evidence>
<evidence type="ECO:0000313" key="2">
    <source>
        <dbReference type="EMBL" id="GFH55234.1"/>
    </source>
</evidence>
<feature type="transmembrane region" description="Helical" evidence="1">
    <location>
        <begin position="364"/>
        <end position="382"/>
    </location>
</feature>
<feature type="transmembrane region" description="Helical" evidence="1">
    <location>
        <begin position="454"/>
        <end position="472"/>
    </location>
</feature>
<organism evidence="2 3">
    <name type="scientific">Chaetoceros tenuissimus</name>
    <dbReference type="NCBI Taxonomy" id="426638"/>
    <lineage>
        <taxon>Eukaryota</taxon>
        <taxon>Sar</taxon>
        <taxon>Stramenopiles</taxon>
        <taxon>Ochrophyta</taxon>
        <taxon>Bacillariophyta</taxon>
        <taxon>Coscinodiscophyceae</taxon>
        <taxon>Chaetocerotophycidae</taxon>
        <taxon>Chaetocerotales</taxon>
        <taxon>Chaetocerotaceae</taxon>
        <taxon>Chaetoceros</taxon>
    </lineage>
</organism>
<feature type="transmembrane region" description="Helical" evidence="1">
    <location>
        <begin position="330"/>
        <end position="352"/>
    </location>
</feature>
<keyword evidence="1" id="KW-0812">Transmembrane</keyword>
<dbReference type="AlphaFoldDB" id="A0AAD3H9T0"/>
<evidence type="ECO:0008006" key="4">
    <source>
        <dbReference type="Google" id="ProtNLM"/>
    </source>
</evidence>
<name>A0AAD3H9T0_9STRA</name>
<feature type="transmembrane region" description="Helical" evidence="1">
    <location>
        <begin position="246"/>
        <end position="269"/>
    </location>
</feature>
<sequence length="490" mass="54423">MKVSNLLINTTVFQATSAALGANTSVSLQPYSSTPLLAKSETFSGKTHTSAIGDATFADPTSYDGHPITDVVDDGFTYAAAAANGHQTISNAWLNASSLTMDTTHGIAIYETCANYVHVDDTFAVTVLGLSDVSPAVDTDTDRHEENVTATDTQETAADATDALAIDLVFGDASSTAADDADFYEAGVDDYPQETDADATKTTTSDNELFILLIGILGTAFYSYMRPTPESARDFVWSKQNCFSSLFILTTTIFFLASHIVVDGLAAVLEMLKRGLIVYLLCLAMESLILALCKLLHLNMKYPYVLCHFSLGVLSFVAYIWGYYNMEYQHYIPFVKSIMFSYYEYTMFFIAIRPELFPKKFSMFYCIHHGFAFLFLGSWNLIKEQQWEQYMVTSAAIWLSSDVGLYVKNSYKSIYGETAFYKKATKVVFFIERIQRITAYVVGAMEFTEASTEYFHYVVFTCMIGIDIFDLYSQLVSMGVIGAGSRENAN</sequence>
<feature type="transmembrane region" description="Helical" evidence="1">
    <location>
        <begin position="209"/>
        <end position="225"/>
    </location>
</feature>
<keyword evidence="1" id="KW-1133">Transmembrane helix</keyword>
<proteinExistence type="predicted"/>
<keyword evidence="1" id="KW-0472">Membrane</keyword>
<keyword evidence="3" id="KW-1185">Reference proteome</keyword>
<comment type="caution">
    <text evidence="2">The sequence shown here is derived from an EMBL/GenBank/DDBJ whole genome shotgun (WGS) entry which is preliminary data.</text>
</comment>
<gene>
    <name evidence="2" type="ORF">CTEN210_11710</name>
</gene>
<feature type="transmembrane region" description="Helical" evidence="1">
    <location>
        <begin position="275"/>
        <end position="293"/>
    </location>
</feature>
<evidence type="ECO:0000313" key="3">
    <source>
        <dbReference type="Proteomes" id="UP001054902"/>
    </source>
</evidence>
<reference evidence="2 3" key="1">
    <citation type="journal article" date="2021" name="Sci. Rep.">
        <title>The genome of the diatom Chaetoceros tenuissimus carries an ancient integrated fragment of an extant virus.</title>
        <authorList>
            <person name="Hongo Y."/>
            <person name="Kimura K."/>
            <person name="Takaki Y."/>
            <person name="Yoshida Y."/>
            <person name="Baba S."/>
            <person name="Kobayashi G."/>
            <person name="Nagasaki K."/>
            <person name="Hano T."/>
            <person name="Tomaru Y."/>
        </authorList>
    </citation>
    <scope>NUCLEOTIDE SEQUENCE [LARGE SCALE GENOMIC DNA]</scope>
    <source>
        <strain evidence="2 3">NIES-3715</strain>
    </source>
</reference>
<dbReference type="EMBL" id="BLLK01000047">
    <property type="protein sequence ID" value="GFH55234.1"/>
    <property type="molecule type" value="Genomic_DNA"/>
</dbReference>
<protein>
    <recommendedName>
        <fullName evidence="4">TLC domain-containing protein</fullName>
    </recommendedName>
</protein>